<feature type="binding site" evidence="17">
    <location>
        <position position="337"/>
    </location>
    <ligand>
        <name>Mg(2+)</name>
        <dbReference type="ChEBI" id="CHEBI:18420"/>
    </ligand>
</feature>
<dbReference type="EC" id="2.7.7.7" evidence="17"/>
<dbReference type="Gene3D" id="3.40.1170.60">
    <property type="match status" value="1"/>
</dbReference>
<evidence type="ECO:0000256" key="4">
    <source>
        <dbReference type="ARBA" id="ARBA00022457"/>
    </source>
</evidence>
<proteinExistence type="inferred from homology"/>
<keyword evidence="10 17" id="KW-0227">DNA damage</keyword>
<keyword evidence="7 17" id="KW-0548">Nucleotidyltransferase</keyword>
<dbReference type="GO" id="GO:0006281">
    <property type="term" value="P:DNA repair"/>
    <property type="evidence" value="ECO:0007669"/>
    <property type="project" value="UniProtKB-UniRule"/>
</dbReference>
<evidence type="ECO:0000256" key="2">
    <source>
        <dbReference type="ARBA" id="ARBA00010945"/>
    </source>
</evidence>
<feature type="region of interest" description="Disordered" evidence="18">
    <location>
        <begin position="150"/>
        <end position="215"/>
    </location>
</feature>
<feature type="compositionally biased region" description="Basic and acidic residues" evidence="18">
    <location>
        <begin position="184"/>
        <end position="194"/>
    </location>
</feature>
<dbReference type="Proteomes" id="UP000240739">
    <property type="component" value="Unassembled WGS sequence"/>
</dbReference>
<dbReference type="InterPro" id="IPR043502">
    <property type="entry name" value="DNA/RNA_pol_sf"/>
</dbReference>
<dbReference type="CDD" id="cd03586">
    <property type="entry name" value="PolY_Pol_IV_kappa"/>
    <property type="match status" value="1"/>
</dbReference>
<dbReference type="SUPFAM" id="SSF100879">
    <property type="entry name" value="Lesion bypass DNA polymerase (Y-family), little finger domain"/>
    <property type="match status" value="1"/>
</dbReference>
<dbReference type="Pfam" id="PF11799">
    <property type="entry name" value="IMS_C"/>
    <property type="match status" value="1"/>
</dbReference>
<evidence type="ECO:0000259" key="19">
    <source>
        <dbReference type="PROSITE" id="PS50173"/>
    </source>
</evidence>
<feature type="compositionally biased region" description="Basic and acidic residues" evidence="18">
    <location>
        <begin position="150"/>
        <end position="174"/>
    </location>
</feature>
<evidence type="ECO:0000256" key="18">
    <source>
        <dbReference type="SAM" id="MobiDB-lite"/>
    </source>
</evidence>
<evidence type="ECO:0000256" key="7">
    <source>
        <dbReference type="ARBA" id="ARBA00022695"/>
    </source>
</evidence>
<dbReference type="InterPro" id="IPR050116">
    <property type="entry name" value="DNA_polymerase-Y"/>
</dbReference>
<keyword evidence="11 17" id="KW-0460">Magnesium</keyword>
<feature type="site" description="Substrate discrimination" evidence="17">
    <location>
        <position position="233"/>
    </location>
</feature>
<comment type="subcellular location">
    <subcellularLocation>
        <location evidence="1 17">Cytoplasm</location>
    </subcellularLocation>
</comment>
<keyword evidence="5 17" id="KW-0963">Cytoplasm</keyword>
<evidence type="ECO:0000256" key="10">
    <source>
        <dbReference type="ARBA" id="ARBA00022763"/>
    </source>
</evidence>
<comment type="subunit">
    <text evidence="3 17">Monomer.</text>
</comment>
<feature type="domain" description="UmuC" evidence="19">
    <location>
        <begin position="224"/>
        <end position="415"/>
    </location>
</feature>
<evidence type="ECO:0000256" key="6">
    <source>
        <dbReference type="ARBA" id="ARBA00022679"/>
    </source>
</evidence>
<dbReference type="GO" id="GO:0003887">
    <property type="term" value="F:DNA-directed DNA polymerase activity"/>
    <property type="evidence" value="ECO:0007669"/>
    <property type="project" value="UniProtKB-UniRule"/>
</dbReference>
<evidence type="ECO:0000256" key="16">
    <source>
        <dbReference type="ARBA" id="ARBA00049244"/>
    </source>
</evidence>
<evidence type="ECO:0000256" key="13">
    <source>
        <dbReference type="ARBA" id="ARBA00023125"/>
    </source>
</evidence>
<dbReference type="InterPro" id="IPR036775">
    <property type="entry name" value="DNA_pol_Y-fam_lit_finger_sf"/>
</dbReference>
<dbReference type="PANTHER" id="PTHR11076:SF33">
    <property type="entry name" value="DNA POLYMERASE KAPPA"/>
    <property type="match status" value="1"/>
</dbReference>
<evidence type="ECO:0000256" key="8">
    <source>
        <dbReference type="ARBA" id="ARBA00022705"/>
    </source>
</evidence>
<comment type="catalytic activity">
    <reaction evidence="16 17">
        <text>DNA(n) + a 2'-deoxyribonucleoside 5'-triphosphate = DNA(n+1) + diphosphate</text>
        <dbReference type="Rhea" id="RHEA:22508"/>
        <dbReference type="Rhea" id="RHEA-COMP:17339"/>
        <dbReference type="Rhea" id="RHEA-COMP:17340"/>
        <dbReference type="ChEBI" id="CHEBI:33019"/>
        <dbReference type="ChEBI" id="CHEBI:61560"/>
        <dbReference type="ChEBI" id="CHEBI:173112"/>
        <dbReference type="EC" id="2.7.7.7"/>
    </reaction>
</comment>
<organism evidence="20 21">
    <name type="scientific">Paraconexibacter algicola</name>
    <dbReference type="NCBI Taxonomy" id="2133960"/>
    <lineage>
        <taxon>Bacteria</taxon>
        <taxon>Bacillati</taxon>
        <taxon>Actinomycetota</taxon>
        <taxon>Thermoleophilia</taxon>
        <taxon>Solirubrobacterales</taxon>
        <taxon>Paraconexibacteraceae</taxon>
        <taxon>Paraconexibacter</taxon>
    </lineage>
</organism>
<dbReference type="PANTHER" id="PTHR11076">
    <property type="entry name" value="DNA REPAIR POLYMERASE UMUC / TRANSFERASE FAMILY MEMBER"/>
    <property type="match status" value="1"/>
</dbReference>
<dbReference type="SUPFAM" id="SSF56672">
    <property type="entry name" value="DNA/RNA polymerases"/>
    <property type="match status" value="1"/>
</dbReference>
<dbReference type="Gene3D" id="1.10.150.20">
    <property type="entry name" value="5' to 3' exonuclease, C-terminal subdomain"/>
    <property type="match status" value="1"/>
</dbReference>
<gene>
    <name evidence="17" type="primary">dinB</name>
    <name evidence="20" type="ORF">C7Y72_18100</name>
</gene>
<reference evidence="20 21" key="1">
    <citation type="submission" date="2018-03" db="EMBL/GenBank/DDBJ databases">
        <title>Aquarubrobacter algicola gen. nov., sp. nov., a novel actinobacterium isolated from shallow eutrophic lake during the end of cyanobacterial harmful algal blooms.</title>
        <authorList>
            <person name="Chun S.J."/>
        </authorList>
    </citation>
    <scope>NUCLEOTIDE SEQUENCE [LARGE SCALE GENOMIC DNA]</scope>
    <source>
        <strain evidence="20 21">Seoho-28</strain>
    </source>
</reference>
<dbReference type="InterPro" id="IPR043128">
    <property type="entry name" value="Rev_trsase/Diguanyl_cyclase"/>
</dbReference>
<dbReference type="GO" id="GO:0005829">
    <property type="term" value="C:cytosol"/>
    <property type="evidence" value="ECO:0007669"/>
    <property type="project" value="TreeGrafter"/>
</dbReference>
<dbReference type="FunFam" id="3.40.1170.60:FF:000001">
    <property type="entry name" value="DNA polymerase IV"/>
    <property type="match status" value="1"/>
</dbReference>
<dbReference type="GO" id="GO:0042276">
    <property type="term" value="P:error-prone translesion synthesis"/>
    <property type="evidence" value="ECO:0007669"/>
    <property type="project" value="TreeGrafter"/>
</dbReference>
<dbReference type="Pfam" id="PF00817">
    <property type="entry name" value="IMS"/>
    <property type="match status" value="1"/>
</dbReference>
<evidence type="ECO:0000256" key="11">
    <source>
        <dbReference type="ARBA" id="ARBA00022842"/>
    </source>
</evidence>
<dbReference type="FunFam" id="3.30.1490.100:FF:000004">
    <property type="entry name" value="DNA polymerase IV"/>
    <property type="match status" value="1"/>
</dbReference>
<dbReference type="Pfam" id="PF14520">
    <property type="entry name" value="HHH_5"/>
    <property type="match status" value="1"/>
</dbReference>
<keyword evidence="21" id="KW-1185">Reference proteome</keyword>
<keyword evidence="6 17" id="KW-0808">Transferase</keyword>
<comment type="cofactor">
    <cofactor evidence="17">
        <name>Mg(2+)</name>
        <dbReference type="ChEBI" id="CHEBI:18420"/>
    </cofactor>
    <text evidence="17">Binds 2 magnesium ions per subunit.</text>
</comment>
<dbReference type="Gene3D" id="3.30.1490.100">
    <property type="entry name" value="DNA polymerase, Y-family, little finger domain"/>
    <property type="match status" value="1"/>
</dbReference>
<dbReference type="EMBL" id="PYYB01000003">
    <property type="protein sequence ID" value="PTL55559.1"/>
    <property type="molecule type" value="Genomic_DNA"/>
</dbReference>
<dbReference type="GO" id="GO:0000287">
    <property type="term" value="F:magnesium ion binding"/>
    <property type="evidence" value="ECO:0007669"/>
    <property type="project" value="UniProtKB-UniRule"/>
</dbReference>
<comment type="similarity">
    <text evidence="2 17">Belongs to the DNA polymerase type-Y family.</text>
</comment>
<dbReference type="PROSITE" id="PS50173">
    <property type="entry name" value="UMUC"/>
    <property type="match status" value="1"/>
</dbReference>
<keyword evidence="12 17" id="KW-0239">DNA-directed DNA polymerase</keyword>
<keyword evidence="14 17" id="KW-0234">DNA repair</keyword>
<name>A0A2T4UDH8_9ACTN</name>
<feature type="region of interest" description="Disordered" evidence="18">
    <location>
        <begin position="470"/>
        <end position="492"/>
    </location>
</feature>
<evidence type="ECO:0000256" key="5">
    <source>
        <dbReference type="ARBA" id="ARBA00022490"/>
    </source>
</evidence>
<feature type="active site" evidence="17">
    <location>
        <position position="338"/>
    </location>
</feature>
<keyword evidence="4 17" id="KW-0515">Mutator protein</keyword>
<evidence type="ECO:0000256" key="9">
    <source>
        <dbReference type="ARBA" id="ARBA00022723"/>
    </source>
</evidence>
<accession>A0A2T4UDH8</accession>
<dbReference type="InterPro" id="IPR022880">
    <property type="entry name" value="DNApol_IV"/>
</dbReference>
<evidence type="ECO:0000256" key="17">
    <source>
        <dbReference type="HAMAP-Rule" id="MF_01113"/>
    </source>
</evidence>
<evidence type="ECO:0000313" key="21">
    <source>
        <dbReference type="Proteomes" id="UP000240739"/>
    </source>
</evidence>
<evidence type="ECO:0000313" key="20">
    <source>
        <dbReference type="EMBL" id="PTL55559.1"/>
    </source>
</evidence>
<evidence type="ECO:0000256" key="15">
    <source>
        <dbReference type="ARBA" id="ARBA00025589"/>
    </source>
</evidence>
<dbReference type="AlphaFoldDB" id="A0A2T4UDH8"/>
<evidence type="ECO:0000256" key="14">
    <source>
        <dbReference type="ARBA" id="ARBA00023204"/>
    </source>
</evidence>
<comment type="caution">
    <text evidence="20">The sequence shown here is derived from an EMBL/GenBank/DDBJ whole genome shotgun (WGS) entry which is preliminary data.</text>
</comment>
<keyword evidence="9 17" id="KW-0479">Metal-binding</keyword>
<dbReference type="GO" id="GO:0003684">
    <property type="term" value="F:damaged DNA binding"/>
    <property type="evidence" value="ECO:0007669"/>
    <property type="project" value="InterPro"/>
</dbReference>
<dbReference type="HAMAP" id="MF_01113">
    <property type="entry name" value="DNApol_IV"/>
    <property type="match status" value="1"/>
</dbReference>
<dbReference type="InterPro" id="IPR017961">
    <property type="entry name" value="DNA_pol_Y-fam_little_finger"/>
</dbReference>
<dbReference type="GO" id="GO:0006261">
    <property type="term" value="P:DNA-templated DNA replication"/>
    <property type="evidence" value="ECO:0007669"/>
    <property type="project" value="UniProtKB-UniRule"/>
</dbReference>
<keyword evidence="13 17" id="KW-0238">DNA-binding</keyword>
<feature type="compositionally biased region" description="Basic and acidic residues" evidence="18">
    <location>
        <begin position="90"/>
        <end position="103"/>
    </location>
</feature>
<evidence type="ECO:0000256" key="1">
    <source>
        <dbReference type="ARBA" id="ARBA00004496"/>
    </source>
</evidence>
<evidence type="ECO:0000256" key="3">
    <source>
        <dbReference type="ARBA" id="ARBA00011245"/>
    </source>
</evidence>
<comment type="function">
    <text evidence="15 17">Poorly processive, error-prone DNA polymerase involved in untargeted mutagenesis. Copies undamaged DNA at stalled replication forks, which arise in vivo from mismatched or misaligned primer ends. These misaligned primers can be extended by PolIV. Exhibits no 3'-5' exonuclease (proofreading) activity. May be involved in translesional synthesis, in conjunction with the beta clamp from PolIII.</text>
</comment>
<feature type="region of interest" description="Disordered" evidence="18">
    <location>
        <begin position="90"/>
        <end position="121"/>
    </location>
</feature>
<dbReference type="InterPro" id="IPR001126">
    <property type="entry name" value="UmuC"/>
</dbReference>
<dbReference type="Gene3D" id="3.30.70.270">
    <property type="match status" value="1"/>
</dbReference>
<keyword evidence="8 17" id="KW-0235">DNA replication</keyword>
<protein>
    <recommendedName>
        <fullName evidence="17">DNA polymerase IV</fullName>
        <shortName evidence="17">Pol IV</shortName>
        <ecNumber evidence="17">2.7.7.7</ecNumber>
    </recommendedName>
</protein>
<evidence type="ECO:0000256" key="12">
    <source>
        <dbReference type="ARBA" id="ARBA00022932"/>
    </source>
</evidence>
<sequence>MQVALAQGAVADREHAHRLALADARAGRDHARDVDLDGRGAAVEAVGGRARRVERLDARVVGEHRELAVARRRRQLDLLRERRVEAAGERRRRRVGDGCERERHRVRGAQPAAGPRRRVHVRHDDRARLLAGLLGRADRAVLRGDGRDRARLDARRGRPDADRGRRGGRQERQRSGGAEGGQDELARRHAREPTCDSCCATPGRPGPPGTAGSLDDAVPVRRVIAHLDADAFYATCHELLDPSLKGRPVVVGGSGPRSIVTTASYPARRFGVGSAMPMSRALRLCPDAVVIPPDRELYTRTSRAVWDLVRRRLLDAGAVYDSEEDGPIAHLEQAGIDEAYAELVQVDRPLAFLRAVIAEVRETTGIQLSAGVSPSRLISKISSDLEKPAAFVVLSREQALERLADRELRIVPGIGPKAAETLAAQGFVTLADLARADPDALVATFGESRGRWLARVADLTVDVPLQPVRQRKSISSEHTFPQDVPPDSDESAPLRDQVEKMAVEVAQAARRRAFRGRNVAVKIRTGDWHTFTRATTLPDYTDDPARITAEALALWEQHRPDDPVRLLGVRLGAFEHVEQRERELAGAQDAGGSAQLQLPLDEA</sequence>
<dbReference type="GO" id="GO:0009432">
    <property type="term" value="P:SOS response"/>
    <property type="evidence" value="ECO:0007669"/>
    <property type="project" value="TreeGrafter"/>
</dbReference>
<feature type="region of interest" description="Disordered" evidence="18">
    <location>
        <begin position="582"/>
        <end position="603"/>
    </location>
</feature>
<feature type="binding site" evidence="17">
    <location>
        <position position="228"/>
    </location>
    <ligand>
        <name>Mg(2+)</name>
        <dbReference type="ChEBI" id="CHEBI:18420"/>
    </ligand>
</feature>